<dbReference type="InterPro" id="IPR033717">
    <property type="entry name" value="UDPK"/>
</dbReference>
<keyword evidence="12 20" id="KW-0472">Membrane</keyword>
<keyword evidence="6 20" id="KW-0812">Transmembrane</keyword>
<feature type="binding site" evidence="17">
    <location>
        <position position="71"/>
    </location>
    <ligand>
        <name>ATP</name>
        <dbReference type="ChEBI" id="CHEBI:30616"/>
    </ligand>
</feature>
<feature type="transmembrane region" description="Helical" evidence="20">
    <location>
        <begin position="91"/>
        <end position="112"/>
    </location>
</feature>
<evidence type="ECO:0000256" key="18">
    <source>
        <dbReference type="PIRSR" id="PIRSR600829-4"/>
    </source>
</evidence>
<feature type="transmembrane region" description="Helical" evidence="20">
    <location>
        <begin position="127"/>
        <end position="147"/>
    </location>
</feature>
<keyword evidence="3" id="KW-1003">Cell membrane</keyword>
<feature type="binding site" evidence="18">
    <location>
        <position position="71"/>
    </location>
    <ligand>
        <name>a divalent metal cation</name>
        <dbReference type="ChEBI" id="CHEBI:60240"/>
    </ligand>
</feature>
<feature type="transmembrane region" description="Helical" evidence="20">
    <location>
        <begin position="28"/>
        <end position="45"/>
    </location>
</feature>
<keyword evidence="7 17" id="KW-0547">Nucleotide-binding</keyword>
<accession>A0A9D1DDE1</accession>
<evidence type="ECO:0000256" key="2">
    <source>
        <dbReference type="ARBA" id="ARBA00005967"/>
    </source>
</evidence>
<organism evidence="21 22">
    <name type="scientific">Candidatus Caccousia avicola</name>
    <dbReference type="NCBI Taxonomy" id="2840721"/>
    <lineage>
        <taxon>Bacteria</taxon>
        <taxon>Bacillati</taxon>
        <taxon>Bacillota</taxon>
        <taxon>Clostridia</taxon>
        <taxon>Eubacteriales</taxon>
        <taxon>Oscillospiraceae</taxon>
        <taxon>Oscillospiraceae incertae sedis</taxon>
        <taxon>Candidatus Caccousia</taxon>
    </lineage>
</organism>
<dbReference type="Proteomes" id="UP000824242">
    <property type="component" value="Unassembled WGS sequence"/>
</dbReference>
<dbReference type="PANTHER" id="PTHR34299">
    <property type="entry name" value="DIACYLGLYCEROL KINASE"/>
    <property type="match status" value="1"/>
</dbReference>
<dbReference type="Gene3D" id="1.10.287.3610">
    <property type="match status" value="1"/>
</dbReference>
<comment type="subcellular location">
    <subcellularLocation>
        <location evidence="1">Cell membrane</location>
        <topology evidence="1">Multi-pass membrane protein</topology>
    </subcellularLocation>
</comment>
<feature type="binding site" evidence="18">
    <location>
        <position position="23"/>
    </location>
    <ligand>
        <name>a divalent metal cation</name>
        <dbReference type="ChEBI" id="CHEBI:60240"/>
    </ligand>
</feature>
<evidence type="ECO:0000256" key="7">
    <source>
        <dbReference type="ARBA" id="ARBA00022741"/>
    </source>
</evidence>
<dbReference type="EMBL" id="DVGZ01000001">
    <property type="protein sequence ID" value="HIR46037.1"/>
    <property type="molecule type" value="Genomic_DNA"/>
</dbReference>
<dbReference type="InterPro" id="IPR000829">
    <property type="entry name" value="DAGK"/>
</dbReference>
<dbReference type="Pfam" id="PF01219">
    <property type="entry name" value="DAGK_prokar"/>
    <property type="match status" value="1"/>
</dbReference>
<keyword evidence="14" id="KW-1208">Phospholipid metabolism</keyword>
<dbReference type="GO" id="GO:0005524">
    <property type="term" value="F:ATP binding"/>
    <property type="evidence" value="ECO:0007669"/>
    <property type="project" value="UniProtKB-KW"/>
</dbReference>
<dbReference type="PANTHER" id="PTHR34299:SF1">
    <property type="entry name" value="DIACYLGLYCEROL KINASE"/>
    <property type="match status" value="1"/>
</dbReference>
<dbReference type="AlphaFoldDB" id="A0A9D1DDE1"/>
<evidence type="ECO:0000313" key="21">
    <source>
        <dbReference type="EMBL" id="HIR46037.1"/>
    </source>
</evidence>
<keyword evidence="18" id="KW-0479">Metal-binding</keyword>
<proteinExistence type="inferred from homology"/>
<evidence type="ECO:0000256" key="10">
    <source>
        <dbReference type="ARBA" id="ARBA00022989"/>
    </source>
</evidence>
<comment type="caution">
    <text evidence="21">The sequence shown here is derived from an EMBL/GenBank/DDBJ whole genome shotgun (WGS) entry which is preliminary data.</text>
</comment>
<evidence type="ECO:0000256" key="20">
    <source>
        <dbReference type="SAM" id="Phobius"/>
    </source>
</evidence>
<evidence type="ECO:0000256" key="9">
    <source>
        <dbReference type="ARBA" id="ARBA00022840"/>
    </source>
</evidence>
<keyword evidence="4" id="KW-0444">Lipid biosynthesis</keyword>
<protein>
    <submittedName>
        <fullName evidence="21">Diacylglycerol kinase family protein</fullName>
    </submittedName>
</protein>
<evidence type="ECO:0000256" key="19">
    <source>
        <dbReference type="SAM" id="MobiDB-lite"/>
    </source>
</evidence>
<keyword evidence="13" id="KW-0594">Phospholipid biosynthesis</keyword>
<keyword evidence="18" id="KW-0460">Magnesium</keyword>
<keyword evidence="11" id="KW-0443">Lipid metabolism</keyword>
<feature type="active site" description="Proton acceptor" evidence="15">
    <location>
        <position position="64"/>
    </location>
</feature>
<evidence type="ECO:0000313" key="22">
    <source>
        <dbReference type="Proteomes" id="UP000824242"/>
    </source>
</evidence>
<dbReference type="GO" id="GO:0046872">
    <property type="term" value="F:metal ion binding"/>
    <property type="evidence" value="ECO:0007669"/>
    <property type="project" value="UniProtKB-KW"/>
</dbReference>
<dbReference type="GO" id="GO:0005886">
    <property type="term" value="C:plasma membrane"/>
    <property type="evidence" value="ECO:0007669"/>
    <property type="project" value="UniProtKB-SubCell"/>
</dbReference>
<feature type="binding site" evidence="17">
    <location>
        <begin position="89"/>
        <end position="90"/>
    </location>
    <ligand>
        <name>ATP</name>
        <dbReference type="ChEBI" id="CHEBI:30616"/>
    </ligand>
</feature>
<comment type="cofactor">
    <cofactor evidence="18">
        <name>Mg(2+)</name>
        <dbReference type="ChEBI" id="CHEBI:18420"/>
    </cofactor>
    <text evidence="18">Mn(2+), Zn(2+), Cd(2+) and Co(2+) support activity to lesser extents.</text>
</comment>
<evidence type="ECO:0000256" key="16">
    <source>
        <dbReference type="PIRSR" id="PIRSR600829-2"/>
    </source>
</evidence>
<feature type="region of interest" description="Disordered" evidence="19">
    <location>
        <begin position="151"/>
        <end position="171"/>
    </location>
</feature>
<evidence type="ECO:0000256" key="12">
    <source>
        <dbReference type="ARBA" id="ARBA00023136"/>
    </source>
</evidence>
<evidence type="ECO:0000256" key="15">
    <source>
        <dbReference type="PIRSR" id="PIRSR600829-1"/>
    </source>
</evidence>
<evidence type="ECO:0000256" key="8">
    <source>
        <dbReference type="ARBA" id="ARBA00022777"/>
    </source>
</evidence>
<keyword evidence="8 21" id="KW-0418">Kinase</keyword>
<feature type="binding site" evidence="17">
    <location>
        <position position="23"/>
    </location>
    <ligand>
        <name>ATP</name>
        <dbReference type="ChEBI" id="CHEBI:30616"/>
    </ligand>
</feature>
<evidence type="ECO:0000256" key="17">
    <source>
        <dbReference type="PIRSR" id="PIRSR600829-3"/>
    </source>
</evidence>
<dbReference type="GO" id="GO:0016301">
    <property type="term" value="F:kinase activity"/>
    <property type="evidence" value="ECO:0007669"/>
    <property type="project" value="UniProtKB-KW"/>
</dbReference>
<sequence>MNFPFHKSLRCAIRGIVRCLKNERNMRFHTMAALYVLFFSGFFRLSRAELAVLFVTIGAVLSAEVFNTAAEDLCDYVSPGFARRIGSVKDLAAGAVLLSALAAVGVGIVLFWRPERFAVILSWFLDAPWRLALLLVSLPAAAAFVVLPGRGDKPEKPGLDGKSSENSGTEK</sequence>
<feature type="binding site" evidence="16">
    <location>
        <position position="64"/>
    </location>
    <ligand>
        <name>substrate</name>
    </ligand>
</feature>
<reference evidence="21" key="1">
    <citation type="submission" date="2020-10" db="EMBL/GenBank/DDBJ databases">
        <authorList>
            <person name="Gilroy R."/>
        </authorList>
    </citation>
    <scope>NUCLEOTIDE SEQUENCE</scope>
    <source>
        <strain evidence="21">ChiSxjej1B13-7958</strain>
    </source>
</reference>
<evidence type="ECO:0000256" key="4">
    <source>
        <dbReference type="ARBA" id="ARBA00022516"/>
    </source>
</evidence>
<keyword evidence="5" id="KW-0808">Transferase</keyword>
<keyword evidence="10 20" id="KW-1133">Transmembrane helix</keyword>
<evidence type="ECO:0000256" key="14">
    <source>
        <dbReference type="ARBA" id="ARBA00023264"/>
    </source>
</evidence>
<dbReference type="InterPro" id="IPR036945">
    <property type="entry name" value="DAGK_sf"/>
</dbReference>
<name>A0A9D1DDE1_9FIRM</name>
<dbReference type="CDD" id="cd14265">
    <property type="entry name" value="UDPK_IM_like"/>
    <property type="match status" value="1"/>
</dbReference>
<comment type="similarity">
    <text evidence="2">Belongs to the bacterial diacylglycerol kinase family.</text>
</comment>
<evidence type="ECO:0000256" key="11">
    <source>
        <dbReference type="ARBA" id="ARBA00023098"/>
    </source>
</evidence>
<evidence type="ECO:0000256" key="5">
    <source>
        <dbReference type="ARBA" id="ARBA00022679"/>
    </source>
</evidence>
<gene>
    <name evidence="21" type="ORF">IAB89_00020</name>
</gene>
<feature type="transmembrane region" description="Helical" evidence="20">
    <location>
        <begin position="51"/>
        <end position="70"/>
    </location>
</feature>
<reference evidence="21" key="2">
    <citation type="journal article" date="2021" name="PeerJ">
        <title>Extensive microbial diversity within the chicken gut microbiome revealed by metagenomics and culture.</title>
        <authorList>
            <person name="Gilroy R."/>
            <person name="Ravi A."/>
            <person name="Getino M."/>
            <person name="Pursley I."/>
            <person name="Horton D.L."/>
            <person name="Alikhan N.F."/>
            <person name="Baker D."/>
            <person name="Gharbi K."/>
            <person name="Hall N."/>
            <person name="Watson M."/>
            <person name="Adriaenssens E.M."/>
            <person name="Foster-Nyarko E."/>
            <person name="Jarju S."/>
            <person name="Secka A."/>
            <person name="Antonio M."/>
            <person name="Oren A."/>
            <person name="Chaudhuri R.R."/>
            <person name="La Ragione R."/>
            <person name="Hildebrand F."/>
            <person name="Pallen M.J."/>
        </authorList>
    </citation>
    <scope>NUCLEOTIDE SEQUENCE</scope>
    <source>
        <strain evidence="21">ChiSxjej1B13-7958</strain>
    </source>
</reference>
<keyword evidence="9 17" id="KW-0067">ATP-binding</keyword>
<evidence type="ECO:0000256" key="13">
    <source>
        <dbReference type="ARBA" id="ARBA00023209"/>
    </source>
</evidence>
<dbReference type="GO" id="GO:0008654">
    <property type="term" value="P:phospholipid biosynthetic process"/>
    <property type="evidence" value="ECO:0007669"/>
    <property type="project" value="UniProtKB-KW"/>
</dbReference>
<evidence type="ECO:0000256" key="6">
    <source>
        <dbReference type="ARBA" id="ARBA00022692"/>
    </source>
</evidence>
<evidence type="ECO:0000256" key="1">
    <source>
        <dbReference type="ARBA" id="ARBA00004651"/>
    </source>
</evidence>
<evidence type="ECO:0000256" key="3">
    <source>
        <dbReference type="ARBA" id="ARBA00022475"/>
    </source>
</evidence>